<name>A0ABT7WBF2_9FLAO</name>
<comment type="caution">
    <text evidence="1">The sequence shown here is derived from an EMBL/GenBank/DDBJ whole genome shotgun (WGS) entry which is preliminary data.</text>
</comment>
<protein>
    <submittedName>
        <fullName evidence="1">Uncharacterized protein</fullName>
    </submittedName>
</protein>
<evidence type="ECO:0000313" key="1">
    <source>
        <dbReference type="EMBL" id="MDM9630238.1"/>
    </source>
</evidence>
<evidence type="ECO:0000313" key="2">
    <source>
        <dbReference type="Proteomes" id="UP001174839"/>
    </source>
</evidence>
<dbReference type="EMBL" id="JAUDUY010000001">
    <property type="protein sequence ID" value="MDM9630238.1"/>
    <property type="molecule type" value="Genomic_DNA"/>
</dbReference>
<proteinExistence type="predicted"/>
<dbReference type="RefSeq" id="WP_289723597.1">
    <property type="nucleotide sequence ID" value="NZ_JAUDUY010000001.1"/>
</dbReference>
<gene>
    <name evidence="1" type="ORF">QU605_02070</name>
</gene>
<keyword evidence="2" id="KW-1185">Reference proteome</keyword>
<organism evidence="1 2">
    <name type="scientific">Robiginitalea aurantiaca</name>
    <dbReference type="NCBI Taxonomy" id="3056915"/>
    <lineage>
        <taxon>Bacteria</taxon>
        <taxon>Pseudomonadati</taxon>
        <taxon>Bacteroidota</taxon>
        <taxon>Flavobacteriia</taxon>
        <taxon>Flavobacteriales</taxon>
        <taxon>Flavobacteriaceae</taxon>
        <taxon>Robiginitalea</taxon>
    </lineage>
</organism>
<dbReference type="Proteomes" id="UP001174839">
    <property type="component" value="Unassembled WGS sequence"/>
</dbReference>
<accession>A0ABT7WBF2</accession>
<reference evidence="1" key="1">
    <citation type="submission" date="2023-06" db="EMBL/GenBank/DDBJ databases">
        <title>Robiginitalea aurantiacus sp. nov. and Algoriphagus sediminis sp. nov., isolated from coastal sediment.</title>
        <authorList>
            <person name="Zhou Z.Y."/>
            <person name="An J."/>
            <person name="Jia Y.W."/>
            <person name="Du Z.J."/>
        </authorList>
    </citation>
    <scope>NUCLEOTIDE SEQUENCE</scope>
    <source>
        <strain evidence="1">M39</strain>
    </source>
</reference>
<sequence length="76" mass="8712">MDLNEIFKSTKTTLPLMLSELVETQCSIKAMLTVILAELADNDPVREQRLVDDCNKCREKELLRVVAIFASWDNKN</sequence>